<feature type="compositionally biased region" description="Polar residues" evidence="2">
    <location>
        <begin position="180"/>
        <end position="207"/>
    </location>
</feature>
<keyword evidence="5" id="KW-1185">Reference proteome</keyword>
<feature type="compositionally biased region" description="Low complexity" evidence="2">
    <location>
        <begin position="247"/>
        <end position="260"/>
    </location>
</feature>
<evidence type="ECO:0000256" key="2">
    <source>
        <dbReference type="SAM" id="MobiDB-lite"/>
    </source>
</evidence>
<dbReference type="GO" id="GO:0016592">
    <property type="term" value="C:mediator complex"/>
    <property type="evidence" value="ECO:0007669"/>
    <property type="project" value="InterPro"/>
</dbReference>
<dbReference type="Proteomes" id="UP001186944">
    <property type="component" value="Unassembled WGS sequence"/>
</dbReference>
<organism evidence="4 5">
    <name type="scientific">Pinctada imbricata</name>
    <name type="common">Atlantic pearl-oyster</name>
    <name type="synonym">Pinctada martensii</name>
    <dbReference type="NCBI Taxonomy" id="66713"/>
    <lineage>
        <taxon>Eukaryota</taxon>
        <taxon>Metazoa</taxon>
        <taxon>Spiralia</taxon>
        <taxon>Lophotrochozoa</taxon>
        <taxon>Mollusca</taxon>
        <taxon>Bivalvia</taxon>
        <taxon>Autobranchia</taxon>
        <taxon>Pteriomorphia</taxon>
        <taxon>Pterioida</taxon>
        <taxon>Pterioidea</taxon>
        <taxon>Pteriidae</taxon>
        <taxon>Pinctada</taxon>
    </lineage>
</organism>
<dbReference type="PANTHER" id="PTHR15201:SF1">
    <property type="entry name" value="MEDIATOR OF RNA POLYMERASE II TRANSCRIPTION SUBUNIT 26"/>
    <property type="match status" value="1"/>
</dbReference>
<protein>
    <recommendedName>
        <fullName evidence="3">TFIIS N-terminal domain-containing protein</fullName>
    </recommendedName>
</protein>
<dbReference type="GO" id="GO:0010628">
    <property type="term" value="P:positive regulation of gene expression"/>
    <property type="evidence" value="ECO:0007669"/>
    <property type="project" value="TreeGrafter"/>
</dbReference>
<accession>A0AA88XNK5</accession>
<dbReference type="GO" id="GO:0003712">
    <property type="term" value="F:transcription coregulator activity"/>
    <property type="evidence" value="ECO:0007669"/>
    <property type="project" value="TreeGrafter"/>
</dbReference>
<keyword evidence="1" id="KW-0539">Nucleus</keyword>
<dbReference type="AlphaFoldDB" id="A0AA88XNK5"/>
<dbReference type="Pfam" id="PF15693">
    <property type="entry name" value="Med26_C"/>
    <property type="match status" value="1"/>
</dbReference>
<feature type="compositionally biased region" description="Basic and acidic residues" evidence="2">
    <location>
        <begin position="456"/>
        <end position="468"/>
    </location>
</feature>
<comment type="subcellular location">
    <subcellularLocation>
        <location evidence="1">Nucleus</location>
    </subcellularLocation>
</comment>
<dbReference type="InterPro" id="IPR042376">
    <property type="entry name" value="MED26"/>
</dbReference>
<sequence length="596" mass="65108">IFQQTRIGRYVNELRKKTKNEQLAKRAKKLVRSWQKLITPSTENVTAVNGTHGERVAPSHPSLAALQGNGSKPNSPALSCKSGSPASTYSPQIINRSSLSKQQMGYRPNTPTLQQTSPALVRSKPNTPKLQQSQVRSRPTTPSLSQYSKQGPSLSPADPKDHSTPKSVSSSVDSLKKVSPETQCAASMSSRDLISNKSRPNTPSVCSESMLEGRLSRNLSQESLNNSISPEARIPCQSHHSKEENSRSSLSPSTQTDSSLNVKTHVASRKRTRDGNQNSSAAPSKRSNSATFENGTVKNVANGALFSLSGEKDTTHKPKISPSDGKQNLPSRRNACLNVSTEKLSEKNMRTPKVKTTAQLIAELQAKSGSSAIGSSVIHQIETNQIAKESDEMPSVLPPGARPKRRRKMSDVSFDQGTPSRPHGNLSQTKTELVEKFLETSITPNTAVDMSPFKYDMPKSESLEKEDTSAEIDVTDSSGGDTSFRPPEVSSTEPVEETAGPSNEETKTKHVTLEELYSQLPPIDYDNVNLEDLEYEMPAAIAVDDERVRNLHEDHVESVNGCMDINGAWRDWTQTLTIASYDGDPLHILPYVPIDD</sequence>
<feature type="region of interest" description="Disordered" evidence="2">
    <location>
        <begin position="47"/>
        <end position="212"/>
    </location>
</feature>
<evidence type="ECO:0000256" key="1">
    <source>
        <dbReference type="PROSITE-ProRule" id="PRU00649"/>
    </source>
</evidence>
<reference evidence="4" key="1">
    <citation type="submission" date="2019-08" db="EMBL/GenBank/DDBJ databases">
        <title>The improved chromosome-level genome for the pearl oyster Pinctada fucata martensii using PacBio sequencing and Hi-C.</title>
        <authorList>
            <person name="Zheng Z."/>
        </authorList>
    </citation>
    <scope>NUCLEOTIDE SEQUENCE</scope>
    <source>
        <strain evidence="4">ZZ-2019</strain>
        <tissue evidence="4">Adductor muscle</tissue>
    </source>
</reference>
<comment type="caution">
    <text evidence="4">The sequence shown here is derived from an EMBL/GenBank/DDBJ whole genome shotgun (WGS) entry which is preliminary data.</text>
</comment>
<dbReference type="SUPFAM" id="SSF47676">
    <property type="entry name" value="Conserved domain common to transcription factors TFIIS, elongin A, CRSP70"/>
    <property type="match status" value="1"/>
</dbReference>
<dbReference type="PANTHER" id="PTHR15201">
    <property type="entry name" value="CRSP70"/>
    <property type="match status" value="1"/>
</dbReference>
<dbReference type="InterPro" id="IPR017923">
    <property type="entry name" value="TFIIS_N"/>
</dbReference>
<feature type="region of interest" description="Disordered" evidence="2">
    <location>
        <begin position="309"/>
        <end position="333"/>
    </location>
</feature>
<evidence type="ECO:0000313" key="5">
    <source>
        <dbReference type="Proteomes" id="UP001186944"/>
    </source>
</evidence>
<feature type="compositionally biased region" description="Polar residues" evidence="2">
    <location>
        <begin position="413"/>
        <end position="429"/>
    </location>
</feature>
<feature type="region of interest" description="Disordered" evidence="2">
    <location>
        <begin position="384"/>
        <end position="429"/>
    </location>
</feature>
<evidence type="ECO:0000259" key="3">
    <source>
        <dbReference type="PROSITE" id="PS51319"/>
    </source>
</evidence>
<feature type="compositionally biased region" description="Polar residues" evidence="2">
    <location>
        <begin position="275"/>
        <end position="296"/>
    </location>
</feature>
<proteinExistence type="predicted"/>
<dbReference type="GO" id="GO:0070847">
    <property type="term" value="C:core mediator complex"/>
    <property type="evidence" value="ECO:0007669"/>
    <property type="project" value="TreeGrafter"/>
</dbReference>
<dbReference type="Pfam" id="PF08711">
    <property type="entry name" value="Med26"/>
    <property type="match status" value="1"/>
</dbReference>
<dbReference type="PROSITE" id="PS51319">
    <property type="entry name" value="TFIIS_N"/>
    <property type="match status" value="1"/>
</dbReference>
<feature type="non-terminal residue" evidence="4">
    <location>
        <position position="1"/>
    </location>
</feature>
<feature type="compositionally biased region" description="Polar residues" evidence="2">
    <location>
        <begin position="68"/>
        <end position="153"/>
    </location>
</feature>
<feature type="compositionally biased region" description="Polar residues" evidence="2">
    <location>
        <begin position="324"/>
        <end position="333"/>
    </location>
</feature>
<dbReference type="InterPro" id="IPR031416">
    <property type="entry name" value="Med26_C"/>
</dbReference>
<feature type="domain" description="TFIIS N-terminal" evidence="3">
    <location>
        <begin position="1"/>
        <end position="41"/>
    </location>
</feature>
<feature type="region of interest" description="Disordered" evidence="2">
    <location>
        <begin position="447"/>
        <end position="506"/>
    </location>
</feature>
<name>A0AA88XNK5_PINIB</name>
<feature type="region of interest" description="Disordered" evidence="2">
    <location>
        <begin position="225"/>
        <end position="296"/>
    </location>
</feature>
<dbReference type="EMBL" id="VSWD01000010">
    <property type="protein sequence ID" value="KAK3089297.1"/>
    <property type="molecule type" value="Genomic_DNA"/>
</dbReference>
<gene>
    <name evidence="4" type="ORF">FSP39_002472</name>
</gene>
<evidence type="ECO:0000313" key="4">
    <source>
        <dbReference type="EMBL" id="KAK3089297.1"/>
    </source>
</evidence>
<dbReference type="InterPro" id="IPR035441">
    <property type="entry name" value="TFIIS/LEDGF_dom_sf"/>
</dbReference>
<dbReference type="GO" id="GO:0006357">
    <property type="term" value="P:regulation of transcription by RNA polymerase II"/>
    <property type="evidence" value="ECO:0007669"/>
    <property type="project" value="InterPro"/>
</dbReference>
<dbReference type="Gene3D" id="1.20.930.10">
    <property type="entry name" value="Conserved domain common to transcription factors TFIIS, elongin A, CRSP70"/>
    <property type="match status" value="1"/>
</dbReference>